<dbReference type="InterPro" id="IPR013078">
    <property type="entry name" value="His_Pase_superF_clade-1"/>
</dbReference>
<dbReference type="PANTHER" id="PTHR46517">
    <property type="entry name" value="FRUCTOSE-2,6-BISPHOSPHATASE TIGAR"/>
    <property type="match status" value="1"/>
</dbReference>
<dbReference type="AlphaFoldDB" id="A0A4R6NEF0"/>
<dbReference type="Pfam" id="PF00300">
    <property type="entry name" value="His_Phos_1"/>
    <property type="match status" value="1"/>
</dbReference>
<dbReference type="SMART" id="SM00855">
    <property type="entry name" value="PGAM"/>
    <property type="match status" value="1"/>
</dbReference>
<evidence type="ECO:0000256" key="1">
    <source>
        <dbReference type="ARBA" id="ARBA00022801"/>
    </source>
</evidence>
<organism evidence="4 5">
    <name type="scientific">Roseateles asaccharophilus</name>
    <dbReference type="NCBI Taxonomy" id="582607"/>
    <lineage>
        <taxon>Bacteria</taxon>
        <taxon>Pseudomonadati</taxon>
        <taxon>Pseudomonadota</taxon>
        <taxon>Betaproteobacteria</taxon>
        <taxon>Burkholderiales</taxon>
        <taxon>Sphaerotilaceae</taxon>
        <taxon>Roseateles</taxon>
    </lineage>
</organism>
<dbReference type="EMBL" id="SNXE01000001">
    <property type="protein sequence ID" value="TDP13445.1"/>
    <property type="molecule type" value="Genomic_DNA"/>
</dbReference>
<feature type="binding site" evidence="3">
    <location>
        <begin position="13"/>
        <end position="20"/>
    </location>
    <ligand>
        <name>substrate</name>
    </ligand>
</feature>
<dbReference type="GO" id="GO:0004331">
    <property type="term" value="F:fructose-2,6-bisphosphate 2-phosphatase activity"/>
    <property type="evidence" value="ECO:0007669"/>
    <property type="project" value="TreeGrafter"/>
</dbReference>
<feature type="binding site" evidence="3">
    <location>
        <begin position="114"/>
        <end position="115"/>
    </location>
    <ligand>
        <name>substrate</name>
    </ligand>
</feature>
<evidence type="ECO:0000256" key="2">
    <source>
        <dbReference type="PIRSR" id="PIRSR613078-1"/>
    </source>
</evidence>
<dbReference type="GO" id="GO:0043456">
    <property type="term" value="P:regulation of pentose-phosphate shunt"/>
    <property type="evidence" value="ECO:0007669"/>
    <property type="project" value="TreeGrafter"/>
</dbReference>
<dbReference type="SUPFAM" id="SSF53254">
    <property type="entry name" value="Phosphoglycerate mutase-like"/>
    <property type="match status" value="1"/>
</dbReference>
<dbReference type="GO" id="GO:0005829">
    <property type="term" value="C:cytosol"/>
    <property type="evidence" value="ECO:0007669"/>
    <property type="project" value="TreeGrafter"/>
</dbReference>
<dbReference type="RefSeq" id="WP_246030669.1">
    <property type="nucleotide sequence ID" value="NZ_JAUFPJ010000001.1"/>
</dbReference>
<feature type="active site" description="Tele-phosphohistidine intermediate" evidence="2">
    <location>
        <position position="14"/>
    </location>
</feature>
<sequence>MGLDTVTTLLAVRHGETAWNRERRIQGHMDVPLSPLGEAQAQRLAEVLAGEPIDAIYASDLMRARQTAAAFAARSGLPVGEDVGLRERGFGCFEGLSWTEIEARWPEQVLRWKRRDPDFGAEGGERLRDFYQRAVGAVERLAQAHPGQTLLLVAHGGVMDCLYRAGRRLPLEAPRSWALGNATINRLLYTPAGLSVVGWNDDLHLDGLGLDEAAA</sequence>
<evidence type="ECO:0000256" key="3">
    <source>
        <dbReference type="PIRSR" id="PIRSR613078-2"/>
    </source>
</evidence>
<feature type="binding site" evidence="3">
    <location>
        <position position="63"/>
    </location>
    <ligand>
        <name>substrate</name>
    </ligand>
</feature>
<dbReference type="Proteomes" id="UP000295357">
    <property type="component" value="Unassembled WGS sequence"/>
</dbReference>
<dbReference type="CDD" id="cd07067">
    <property type="entry name" value="HP_PGM_like"/>
    <property type="match status" value="1"/>
</dbReference>
<protein>
    <submittedName>
        <fullName evidence="4">Phosphoglycerate mutase</fullName>
    </submittedName>
</protein>
<gene>
    <name evidence="4" type="ORF">DFR39_101922</name>
</gene>
<name>A0A4R6NEF0_9BURK</name>
<dbReference type="GO" id="GO:0045820">
    <property type="term" value="P:negative regulation of glycolytic process"/>
    <property type="evidence" value="ECO:0007669"/>
    <property type="project" value="TreeGrafter"/>
</dbReference>
<dbReference type="Gene3D" id="3.40.50.1240">
    <property type="entry name" value="Phosphoglycerate mutase-like"/>
    <property type="match status" value="1"/>
</dbReference>
<dbReference type="InterPro" id="IPR029033">
    <property type="entry name" value="His_PPase_superfam"/>
</dbReference>
<evidence type="ECO:0000313" key="5">
    <source>
        <dbReference type="Proteomes" id="UP000295357"/>
    </source>
</evidence>
<dbReference type="PANTHER" id="PTHR46517:SF1">
    <property type="entry name" value="FRUCTOSE-2,6-BISPHOSPHATASE TIGAR"/>
    <property type="match status" value="1"/>
</dbReference>
<comment type="caution">
    <text evidence="4">The sequence shown here is derived from an EMBL/GenBank/DDBJ whole genome shotgun (WGS) entry which is preliminary data.</text>
</comment>
<feature type="active site" description="Proton donor/acceptor" evidence="2">
    <location>
        <position position="87"/>
    </location>
</feature>
<keyword evidence="5" id="KW-1185">Reference proteome</keyword>
<accession>A0A4R6NEF0</accession>
<reference evidence="4 5" key="1">
    <citation type="submission" date="2019-03" db="EMBL/GenBank/DDBJ databases">
        <title>Genomic Encyclopedia of Type Strains, Phase IV (KMG-IV): sequencing the most valuable type-strain genomes for metagenomic binning, comparative biology and taxonomic classification.</title>
        <authorList>
            <person name="Goeker M."/>
        </authorList>
    </citation>
    <scope>NUCLEOTIDE SEQUENCE [LARGE SCALE GENOMIC DNA]</scope>
    <source>
        <strain evidence="4 5">DSM 25082</strain>
    </source>
</reference>
<keyword evidence="1" id="KW-0378">Hydrolase</keyword>
<proteinExistence type="predicted"/>
<evidence type="ECO:0000313" key="4">
    <source>
        <dbReference type="EMBL" id="TDP13445.1"/>
    </source>
</evidence>
<dbReference type="InterPro" id="IPR051695">
    <property type="entry name" value="Phosphoglycerate_Mutase"/>
</dbReference>